<feature type="compositionally biased region" description="Basic and acidic residues" evidence="1">
    <location>
        <begin position="203"/>
        <end position="215"/>
    </location>
</feature>
<sequence>MELASHSPEILSMETSTRADSHFRIRYGDRVKYVVVAPGTLDSDHLFMPLYSLPPLPYGQDGWTVARVSRSAENHELKFSLENRPLQGVKEIWHPEKVDCLLLERIARFGWEIPRIERETHAYRLLQSTDIAPRFLGHIIEEGRVMGFLLEKLDGSSAGIEHLARGAEVLGRLHRLGLLHGDINRHNFIVGEGWTKMIDFEKSQETQEERPKNAEMLHLSSELEDDSGRGAGFLTDDEGD</sequence>
<evidence type="ECO:0008006" key="4">
    <source>
        <dbReference type="Google" id="ProtNLM"/>
    </source>
</evidence>
<comment type="caution">
    <text evidence="2">The sequence shown here is derived from an EMBL/GenBank/DDBJ whole genome shotgun (WGS) entry which is preliminary data.</text>
</comment>
<accession>A0ABR1H6F5</accession>
<proteinExistence type="predicted"/>
<dbReference type="EMBL" id="JAZAVJ010000066">
    <property type="protein sequence ID" value="KAK7416615.1"/>
    <property type="molecule type" value="Genomic_DNA"/>
</dbReference>
<dbReference type="InterPro" id="IPR011009">
    <property type="entry name" value="Kinase-like_dom_sf"/>
</dbReference>
<evidence type="ECO:0000313" key="2">
    <source>
        <dbReference type="EMBL" id="KAK7416615.1"/>
    </source>
</evidence>
<feature type="region of interest" description="Disordered" evidence="1">
    <location>
        <begin position="203"/>
        <end position="240"/>
    </location>
</feature>
<dbReference type="SUPFAM" id="SSF56112">
    <property type="entry name" value="Protein kinase-like (PK-like)"/>
    <property type="match status" value="1"/>
</dbReference>
<reference evidence="2 3" key="1">
    <citation type="journal article" date="2025" name="Microbiol. Resour. Announc.">
        <title>Draft genome sequences for Neonectria magnoliae and Neonectria punicea, canker pathogens of Liriodendron tulipifera and Acer saccharum in West Virginia.</title>
        <authorList>
            <person name="Petronek H.M."/>
            <person name="Kasson M.T."/>
            <person name="Metheny A.M."/>
            <person name="Stauder C.M."/>
            <person name="Lovett B."/>
            <person name="Lynch S.C."/>
            <person name="Garnas J.R."/>
            <person name="Kasson L.R."/>
            <person name="Stajich J.E."/>
        </authorList>
    </citation>
    <scope>NUCLEOTIDE SEQUENCE [LARGE SCALE GENOMIC DNA]</scope>
    <source>
        <strain evidence="2 3">NRRL 64653</strain>
    </source>
</reference>
<dbReference type="Proteomes" id="UP001498476">
    <property type="component" value="Unassembled WGS sequence"/>
</dbReference>
<organism evidence="2 3">
    <name type="scientific">Neonectria punicea</name>
    <dbReference type="NCBI Taxonomy" id="979145"/>
    <lineage>
        <taxon>Eukaryota</taxon>
        <taxon>Fungi</taxon>
        <taxon>Dikarya</taxon>
        <taxon>Ascomycota</taxon>
        <taxon>Pezizomycotina</taxon>
        <taxon>Sordariomycetes</taxon>
        <taxon>Hypocreomycetidae</taxon>
        <taxon>Hypocreales</taxon>
        <taxon>Nectriaceae</taxon>
        <taxon>Neonectria</taxon>
    </lineage>
</organism>
<name>A0ABR1H6F5_9HYPO</name>
<evidence type="ECO:0000256" key="1">
    <source>
        <dbReference type="SAM" id="MobiDB-lite"/>
    </source>
</evidence>
<keyword evidence="3" id="KW-1185">Reference proteome</keyword>
<dbReference type="Gene3D" id="1.10.510.10">
    <property type="entry name" value="Transferase(Phosphotransferase) domain 1"/>
    <property type="match status" value="1"/>
</dbReference>
<evidence type="ECO:0000313" key="3">
    <source>
        <dbReference type="Proteomes" id="UP001498476"/>
    </source>
</evidence>
<dbReference type="Pfam" id="PF06293">
    <property type="entry name" value="Kdo"/>
    <property type="match status" value="1"/>
</dbReference>
<protein>
    <recommendedName>
        <fullName evidence="4">Protein kinase domain-containing protein</fullName>
    </recommendedName>
</protein>
<gene>
    <name evidence="2" type="ORF">QQX98_005086</name>
</gene>